<feature type="compositionally biased region" description="Low complexity" evidence="1">
    <location>
        <begin position="169"/>
        <end position="185"/>
    </location>
</feature>
<evidence type="ECO:0008006" key="5">
    <source>
        <dbReference type="Google" id="ProtNLM"/>
    </source>
</evidence>
<evidence type="ECO:0000313" key="3">
    <source>
        <dbReference type="EMBL" id="MBW4659686.1"/>
    </source>
</evidence>
<dbReference type="Proteomes" id="UP000757435">
    <property type="component" value="Unassembled WGS sequence"/>
</dbReference>
<feature type="region of interest" description="Disordered" evidence="1">
    <location>
        <begin position="1"/>
        <end position="44"/>
    </location>
</feature>
<keyword evidence="2" id="KW-0472">Membrane</keyword>
<feature type="transmembrane region" description="Helical" evidence="2">
    <location>
        <begin position="137"/>
        <end position="158"/>
    </location>
</feature>
<dbReference type="AlphaFoldDB" id="A0A951QD50"/>
<protein>
    <recommendedName>
        <fullName evidence="5">Transmembrane protein</fullName>
    </recommendedName>
</protein>
<feature type="compositionally biased region" description="Polar residues" evidence="1">
    <location>
        <begin position="186"/>
        <end position="195"/>
    </location>
</feature>
<evidence type="ECO:0000256" key="1">
    <source>
        <dbReference type="SAM" id="MobiDB-lite"/>
    </source>
</evidence>
<gene>
    <name evidence="3" type="ORF">KME15_13500</name>
</gene>
<accession>A0A951QD50</accession>
<sequence>MSHQAVRQHHNDPRRHRHSSSKVRHSAVEPTRQKSAEPNERLTRGHKGSQLVQFLRRYPLALLLAVWVVLMLLAGVAILDMTSLGAAKPPVSSGADAIAPIAPSPDLSAQSSEAPLSQGSPTAPETSPQPGRPSLQLLSLVTIALSCAIGCMIILQGLKPRRPPERSHSSVFSKSPLSKSVPSKSAFSNASHKSRASVTRANSRFQYVAPAHSASASTVPSAVSSVVPSRISQPLDWEEPSIADNLDLRQHRPLSDWL</sequence>
<feature type="transmembrane region" description="Helical" evidence="2">
    <location>
        <begin position="60"/>
        <end position="79"/>
    </location>
</feature>
<feature type="compositionally biased region" description="Polar residues" evidence="1">
    <location>
        <begin position="110"/>
        <end position="129"/>
    </location>
</feature>
<feature type="region of interest" description="Disordered" evidence="1">
    <location>
        <begin position="161"/>
        <end position="195"/>
    </location>
</feature>
<name>A0A951QD50_9CYAN</name>
<proteinExistence type="predicted"/>
<feature type="compositionally biased region" description="Basic and acidic residues" evidence="1">
    <location>
        <begin position="31"/>
        <end position="43"/>
    </location>
</feature>
<feature type="compositionally biased region" description="Basic residues" evidence="1">
    <location>
        <begin position="1"/>
        <end position="25"/>
    </location>
</feature>
<evidence type="ECO:0000256" key="2">
    <source>
        <dbReference type="SAM" id="Phobius"/>
    </source>
</evidence>
<dbReference type="EMBL" id="JAHHHD010000013">
    <property type="protein sequence ID" value="MBW4659686.1"/>
    <property type="molecule type" value="Genomic_DNA"/>
</dbReference>
<comment type="caution">
    <text evidence="3">The sequence shown here is derived from an EMBL/GenBank/DDBJ whole genome shotgun (WGS) entry which is preliminary data.</text>
</comment>
<organism evidence="3 4">
    <name type="scientific">Drouetiella hepatica Uher 2000/2452</name>
    <dbReference type="NCBI Taxonomy" id="904376"/>
    <lineage>
        <taxon>Bacteria</taxon>
        <taxon>Bacillati</taxon>
        <taxon>Cyanobacteriota</taxon>
        <taxon>Cyanophyceae</taxon>
        <taxon>Oculatellales</taxon>
        <taxon>Oculatellaceae</taxon>
        <taxon>Drouetiella</taxon>
    </lineage>
</organism>
<keyword evidence="2" id="KW-0812">Transmembrane</keyword>
<reference evidence="3" key="1">
    <citation type="submission" date="2021-05" db="EMBL/GenBank/DDBJ databases">
        <authorList>
            <person name="Pietrasiak N."/>
            <person name="Ward R."/>
            <person name="Stajich J.E."/>
            <person name="Kurbessoian T."/>
        </authorList>
    </citation>
    <scope>NUCLEOTIDE SEQUENCE</scope>
    <source>
        <strain evidence="3">UHER 2000/2452</strain>
    </source>
</reference>
<evidence type="ECO:0000313" key="4">
    <source>
        <dbReference type="Proteomes" id="UP000757435"/>
    </source>
</evidence>
<reference evidence="3" key="2">
    <citation type="journal article" date="2022" name="Microbiol. Resour. Announc.">
        <title>Metagenome Sequencing to Explore Phylogenomics of Terrestrial Cyanobacteria.</title>
        <authorList>
            <person name="Ward R.D."/>
            <person name="Stajich J.E."/>
            <person name="Johansen J.R."/>
            <person name="Huntemann M."/>
            <person name="Clum A."/>
            <person name="Foster B."/>
            <person name="Foster B."/>
            <person name="Roux S."/>
            <person name="Palaniappan K."/>
            <person name="Varghese N."/>
            <person name="Mukherjee S."/>
            <person name="Reddy T.B.K."/>
            <person name="Daum C."/>
            <person name="Copeland A."/>
            <person name="Chen I.A."/>
            <person name="Ivanova N.N."/>
            <person name="Kyrpides N.C."/>
            <person name="Shapiro N."/>
            <person name="Eloe-Fadrosh E.A."/>
            <person name="Pietrasiak N."/>
        </authorList>
    </citation>
    <scope>NUCLEOTIDE SEQUENCE</scope>
    <source>
        <strain evidence="3">UHER 2000/2452</strain>
    </source>
</reference>
<keyword evidence="2" id="KW-1133">Transmembrane helix</keyword>
<feature type="region of interest" description="Disordered" evidence="1">
    <location>
        <begin position="89"/>
        <end position="131"/>
    </location>
</feature>
<feature type="compositionally biased region" description="Low complexity" evidence="1">
    <location>
        <begin position="95"/>
        <end position="109"/>
    </location>
</feature>